<dbReference type="GO" id="GO:0003697">
    <property type="term" value="F:single-stranded DNA binding"/>
    <property type="evidence" value="ECO:0007669"/>
    <property type="project" value="InterPro"/>
</dbReference>
<evidence type="ECO:0000259" key="3">
    <source>
        <dbReference type="Pfam" id="PF18818"/>
    </source>
</evidence>
<dbReference type="PIRSF" id="PIRSF037112">
    <property type="entry name" value="Antirestriction_ArdC"/>
    <property type="match status" value="1"/>
</dbReference>
<proteinExistence type="predicted"/>
<accession>A0A4U8Z7K5</accession>
<reference evidence="4 5" key="1">
    <citation type="submission" date="2019-03" db="EMBL/GenBank/DDBJ databases">
        <authorList>
            <person name="Kox A.R. M."/>
        </authorList>
    </citation>
    <scope>NUCLEOTIDE SEQUENCE [LARGE SCALE GENOMIC DNA]</scope>
    <source>
        <strain evidence="4">MTUNDRAET4 annotated genome</strain>
        <plasmid evidence="5">3</plasmid>
    </source>
</reference>
<protein>
    <submittedName>
        <fullName evidence="4">Antirestriction protein ArdC</fullName>
    </submittedName>
</protein>
<feature type="compositionally biased region" description="Polar residues" evidence="1">
    <location>
        <begin position="328"/>
        <end position="337"/>
    </location>
</feature>
<organism evidence="4 5">
    <name type="scientific">Methylocella tundrae</name>
    <dbReference type="NCBI Taxonomy" id="227605"/>
    <lineage>
        <taxon>Bacteria</taxon>
        <taxon>Pseudomonadati</taxon>
        <taxon>Pseudomonadota</taxon>
        <taxon>Alphaproteobacteria</taxon>
        <taxon>Hyphomicrobiales</taxon>
        <taxon>Beijerinckiaceae</taxon>
        <taxon>Methylocella</taxon>
    </lineage>
</organism>
<dbReference type="InterPro" id="IPR013610">
    <property type="entry name" value="ArdC_N"/>
</dbReference>
<dbReference type="Pfam" id="PF18818">
    <property type="entry name" value="MPTase-PolyVal"/>
    <property type="match status" value="1"/>
</dbReference>
<evidence type="ECO:0000313" key="5">
    <source>
        <dbReference type="Proteomes" id="UP000294360"/>
    </source>
</evidence>
<evidence type="ECO:0000313" key="4">
    <source>
        <dbReference type="EMBL" id="VFU17482.1"/>
    </source>
</evidence>
<feature type="domain" description="Polyvalent protein metallopeptidase" evidence="3">
    <location>
        <begin position="173"/>
        <end position="296"/>
    </location>
</feature>
<dbReference type="EMBL" id="LR536452">
    <property type="protein sequence ID" value="VFU17482.1"/>
    <property type="molecule type" value="Genomic_DNA"/>
</dbReference>
<evidence type="ECO:0000256" key="1">
    <source>
        <dbReference type="SAM" id="MobiDB-lite"/>
    </source>
</evidence>
<dbReference type="InterPro" id="IPR017113">
    <property type="entry name" value="Antirestriction_ArdC"/>
</dbReference>
<keyword evidence="4" id="KW-0614">Plasmid</keyword>
<feature type="region of interest" description="Disordered" evidence="1">
    <location>
        <begin position="317"/>
        <end position="337"/>
    </location>
</feature>
<feature type="region of interest" description="Disordered" evidence="1">
    <location>
        <begin position="46"/>
        <end position="67"/>
    </location>
</feature>
<dbReference type="KEGG" id="mtun:MTUNDRAET4_0053.2"/>
<name>A0A4U8Z7K5_METTU</name>
<gene>
    <name evidence="4" type="ORF">MTUNDRAET4_0053</name>
</gene>
<feature type="domain" description="N-terminal" evidence="2">
    <location>
        <begin position="26"/>
        <end position="147"/>
    </location>
</feature>
<dbReference type="AlphaFoldDB" id="A0A4U8Z7K5"/>
<evidence type="ECO:0000259" key="2">
    <source>
        <dbReference type="Pfam" id="PF08401"/>
    </source>
</evidence>
<dbReference type="InterPro" id="IPR041459">
    <property type="entry name" value="MPTase-PolyVal"/>
</dbReference>
<dbReference type="Proteomes" id="UP000294360">
    <property type="component" value="Plasmid 3"/>
</dbReference>
<feature type="compositionally biased region" description="Acidic residues" evidence="1">
    <location>
        <begin position="318"/>
        <end position="327"/>
    </location>
</feature>
<dbReference type="Pfam" id="PF08401">
    <property type="entry name" value="ArdcN"/>
    <property type="match status" value="1"/>
</dbReference>
<geneLocation type="plasmid" evidence="4 5">
    <name>3</name>
</geneLocation>
<sequence>MFEEIKWKRTVPMSRFKRNSNAARNDSYQELTDKIVAALETGVKPWRQPWDPEKASGPSAPMNPTTGRRYRGINTFVLGISPLAFATQDPRWCSYKQAAERGWQVRRGETSTKIFFYKQLEVKDDASPGGDDPTVKRFPVMRTFSVFHASQIDGIPEFTPAGAPKTLPQRVEDAEVILRNSGVSIRIGGDVAFYSPSTDHVQLPPDAAFASPEARAATALHELAHASGASHRLARDLTGRFGSALYSLEELRAELASVFIGNEIGIPSDIPNHASYIKSWIDALKDDKRAIFRAAADAQKIADYLLAFHPTLAAASDDIPEEDDEANETTSPIAKAA</sequence>